<name>A0ABY9C1T1_VITVI</name>
<evidence type="ECO:0000256" key="1">
    <source>
        <dbReference type="SAM" id="MobiDB-lite"/>
    </source>
</evidence>
<feature type="region of interest" description="Disordered" evidence="1">
    <location>
        <begin position="1"/>
        <end position="27"/>
    </location>
</feature>
<reference evidence="2 3" key="1">
    <citation type="journal article" date="2023" name="Hortic Res">
        <title>The complete reference genome for grapevine (Vitis vinifera L.) genetics and breeding.</title>
        <authorList>
            <person name="Shi X."/>
            <person name="Cao S."/>
            <person name="Wang X."/>
            <person name="Huang S."/>
            <person name="Wang Y."/>
            <person name="Liu Z."/>
            <person name="Liu W."/>
            <person name="Leng X."/>
            <person name="Peng Y."/>
            <person name="Wang N."/>
            <person name="Wang Y."/>
            <person name="Ma Z."/>
            <person name="Xu X."/>
            <person name="Zhang F."/>
            <person name="Xue H."/>
            <person name="Zhong H."/>
            <person name="Wang Y."/>
            <person name="Zhang K."/>
            <person name="Velt A."/>
            <person name="Avia K."/>
            <person name="Holtgrawe D."/>
            <person name="Grimplet J."/>
            <person name="Matus J.T."/>
            <person name="Ware D."/>
            <person name="Wu X."/>
            <person name="Wang H."/>
            <person name="Liu C."/>
            <person name="Fang Y."/>
            <person name="Rustenholz C."/>
            <person name="Cheng Z."/>
            <person name="Xiao H."/>
            <person name="Zhou Y."/>
        </authorList>
    </citation>
    <scope>NUCLEOTIDE SEQUENCE [LARGE SCALE GENOMIC DNA]</scope>
    <source>
        <strain evidence="3">cv. Pinot noir / PN40024</strain>
        <tissue evidence="2">Leaf</tissue>
    </source>
</reference>
<evidence type="ECO:0008006" key="4">
    <source>
        <dbReference type="Google" id="ProtNLM"/>
    </source>
</evidence>
<accession>A0ABY9C1T1</accession>
<protein>
    <recommendedName>
        <fullName evidence="4">Amine oxidase</fullName>
    </recommendedName>
</protein>
<organism evidence="2 3">
    <name type="scientific">Vitis vinifera</name>
    <name type="common">Grape</name>
    <dbReference type="NCBI Taxonomy" id="29760"/>
    <lineage>
        <taxon>Eukaryota</taxon>
        <taxon>Viridiplantae</taxon>
        <taxon>Streptophyta</taxon>
        <taxon>Embryophyta</taxon>
        <taxon>Tracheophyta</taxon>
        <taxon>Spermatophyta</taxon>
        <taxon>Magnoliopsida</taxon>
        <taxon>eudicotyledons</taxon>
        <taxon>Gunneridae</taxon>
        <taxon>Pentapetalae</taxon>
        <taxon>rosids</taxon>
        <taxon>Vitales</taxon>
        <taxon>Vitaceae</taxon>
        <taxon>Viteae</taxon>
        <taxon>Vitis</taxon>
    </lineage>
</organism>
<sequence length="113" mass="13226">MSETRLPNEFSNGKLKSRNPPVENQGTPFTKDYYWRNSWNYRYEVKVVIGARFSNVEASIFIFPRCQTVAHTRSGPNYQLEEVTADWQERYKHSKAMETASMNPYSTSCTELE</sequence>
<evidence type="ECO:0000313" key="2">
    <source>
        <dbReference type="EMBL" id="WJZ89026.1"/>
    </source>
</evidence>
<proteinExistence type="predicted"/>
<evidence type="ECO:0000313" key="3">
    <source>
        <dbReference type="Proteomes" id="UP001227230"/>
    </source>
</evidence>
<gene>
    <name evidence="2" type="ORF">VitviT2T_008277</name>
</gene>
<dbReference type="EMBL" id="CP126653">
    <property type="protein sequence ID" value="WJZ89026.1"/>
    <property type="molecule type" value="Genomic_DNA"/>
</dbReference>
<keyword evidence="3" id="KW-1185">Reference proteome</keyword>
<dbReference type="Proteomes" id="UP001227230">
    <property type="component" value="Chromosome 6"/>
</dbReference>
<feature type="compositionally biased region" description="Polar residues" evidence="1">
    <location>
        <begin position="1"/>
        <end position="11"/>
    </location>
</feature>